<gene>
    <name evidence="2" type="ORF">E2C01_057861</name>
</gene>
<name>A0A5B7H3S7_PORTR</name>
<organism evidence="2 3">
    <name type="scientific">Portunus trituberculatus</name>
    <name type="common">Swimming crab</name>
    <name type="synonym">Neptunus trituberculatus</name>
    <dbReference type="NCBI Taxonomy" id="210409"/>
    <lineage>
        <taxon>Eukaryota</taxon>
        <taxon>Metazoa</taxon>
        <taxon>Ecdysozoa</taxon>
        <taxon>Arthropoda</taxon>
        <taxon>Crustacea</taxon>
        <taxon>Multicrustacea</taxon>
        <taxon>Malacostraca</taxon>
        <taxon>Eumalacostraca</taxon>
        <taxon>Eucarida</taxon>
        <taxon>Decapoda</taxon>
        <taxon>Pleocyemata</taxon>
        <taxon>Brachyura</taxon>
        <taxon>Eubrachyura</taxon>
        <taxon>Portunoidea</taxon>
        <taxon>Portunidae</taxon>
        <taxon>Portuninae</taxon>
        <taxon>Portunus</taxon>
    </lineage>
</organism>
<dbReference type="AlphaFoldDB" id="A0A5B7H3S7"/>
<comment type="caution">
    <text evidence="2">The sequence shown here is derived from an EMBL/GenBank/DDBJ whole genome shotgun (WGS) entry which is preliminary data.</text>
</comment>
<dbReference type="Proteomes" id="UP000324222">
    <property type="component" value="Unassembled WGS sequence"/>
</dbReference>
<proteinExistence type="predicted"/>
<feature type="region of interest" description="Disordered" evidence="1">
    <location>
        <begin position="72"/>
        <end position="100"/>
    </location>
</feature>
<evidence type="ECO:0000313" key="2">
    <source>
        <dbReference type="EMBL" id="MPC63758.1"/>
    </source>
</evidence>
<sequence length="100" mass="10520">MSVIGGSPICTSQVTVVRIPDTRDPKSKALMEGGTERKEYWFTVNSERGGVCRGGGGGAGLAGVIPGVFLPQPLDDQRQNVLPQGRDGDPRRRGGRGSVV</sequence>
<accession>A0A5B7H3S7</accession>
<dbReference type="EMBL" id="VSRR010021229">
    <property type="protein sequence ID" value="MPC63758.1"/>
    <property type="molecule type" value="Genomic_DNA"/>
</dbReference>
<evidence type="ECO:0000313" key="3">
    <source>
        <dbReference type="Proteomes" id="UP000324222"/>
    </source>
</evidence>
<protein>
    <submittedName>
        <fullName evidence="2">Uncharacterized protein</fullName>
    </submittedName>
</protein>
<evidence type="ECO:0000256" key="1">
    <source>
        <dbReference type="SAM" id="MobiDB-lite"/>
    </source>
</evidence>
<keyword evidence="3" id="KW-1185">Reference proteome</keyword>
<reference evidence="2 3" key="1">
    <citation type="submission" date="2019-05" db="EMBL/GenBank/DDBJ databases">
        <title>Another draft genome of Portunus trituberculatus and its Hox gene families provides insights of decapod evolution.</title>
        <authorList>
            <person name="Jeong J.-H."/>
            <person name="Song I."/>
            <person name="Kim S."/>
            <person name="Choi T."/>
            <person name="Kim D."/>
            <person name="Ryu S."/>
            <person name="Kim W."/>
        </authorList>
    </citation>
    <scope>NUCLEOTIDE SEQUENCE [LARGE SCALE GENOMIC DNA]</scope>
    <source>
        <tissue evidence="2">Muscle</tissue>
    </source>
</reference>